<feature type="transmembrane region" description="Helical" evidence="2">
    <location>
        <begin position="12"/>
        <end position="34"/>
    </location>
</feature>
<keyword evidence="2" id="KW-0812">Transmembrane</keyword>
<feature type="compositionally biased region" description="Acidic residues" evidence="1">
    <location>
        <begin position="71"/>
        <end position="82"/>
    </location>
</feature>
<evidence type="ECO:0000256" key="2">
    <source>
        <dbReference type="SAM" id="Phobius"/>
    </source>
</evidence>
<accession>A0A2A6BRQ7</accession>
<feature type="region of interest" description="Disordered" evidence="1">
    <location>
        <begin position="53"/>
        <end position="82"/>
    </location>
</feature>
<keyword evidence="4" id="KW-1185">Reference proteome</keyword>
<sequence>MFIALPVTHRTMAPIVMACLAGWYAVALGVGCFLSCRLQRTMREEERLREIRMHASAYTEEDEEERRTADEKEEDHEEDEDDYSNEHIWRMYYSNKIMFMAPIAIACLVGYAALISLECFVAHRRHRQGRMRGEECTCEMMKYFR</sequence>
<keyword evidence="2" id="KW-1133">Transmembrane helix</keyword>
<dbReference type="Proteomes" id="UP000005239">
    <property type="component" value="Unassembled WGS sequence"/>
</dbReference>
<gene>
    <name evidence="3" type="primary">WBGene00097186</name>
</gene>
<name>A0A2A6BRQ7_PRIPA</name>
<organism evidence="3 4">
    <name type="scientific">Pristionchus pacificus</name>
    <name type="common">Parasitic nematode worm</name>
    <dbReference type="NCBI Taxonomy" id="54126"/>
    <lineage>
        <taxon>Eukaryota</taxon>
        <taxon>Metazoa</taxon>
        <taxon>Ecdysozoa</taxon>
        <taxon>Nematoda</taxon>
        <taxon>Chromadorea</taxon>
        <taxon>Rhabditida</taxon>
        <taxon>Rhabditina</taxon>
        <taxon>Diplogasteromorpha</taxon>
        <taxon>Diplogasteroidea</taxon>
        <taxon>Neodiplogasteridae</taxon>
        <taxon>Pristionchus</taxon>
    </lineage>
</organism>
<dbReference type="AlphaFoldDB" id="A0A2A6BRQ7"/>
<evidence type="ECO:0000313" key="4">
    <source>
        <dbReference type="Proteomes" id="UP000005239"/>
    </source>
</evidence>
<proteinExistence type="predicted"/>
<reference evidence="4" key="1">
    <citation type="journal article" date="2008" name="Nat. Genet.">
        <title>The Pristionchus pacificus genome provides a unique perspective on nematode lifestyle and parasitism.</title>
        <authorList>
            <person name="Dieterich C."/>
            <person name="Clifton S.W."/>
            <person name="Schuster L.N."/>
            <person name="Chinwalla A."/>
            <person name="Delehaunty K."/>
            <person name="Dinkelacker I."/>
            <person name="Fulton L."/>
            <person name="Fulton R."/>
            <person name="Godfrey J."/>
            <person name="Minx P."/>
            <person name="Mitreva M."/>
            <person name="Roeseler W."/>
            <person name="Tian H."/>
            <person name="Witte H."/>
            <person name="Yang S.P."/>
            <person name="Wilson R.K."/>
            <person name="Sommer R.J."/>
        </authorList>
    </citation>
    <scope>NUCLEOTIDE SEQUENCE [LARGE SCALE GENOMIC DNA]</scope>
    <source>
        <strain evidence="4">PS312</strain>
    </source>
</reference>
<evidence type="ECO:0000256" key="1">
    <source>
        <dbReference type="SAM" id="MobiDB-lite"/>
    </source>
</evidence>
<accession>A0A8R1YBL1</accession>
<reference evidence="3" key="2">
    <citation type="submission" date="2022-06" db="UniProtKB">
        <authorList>
            <consortium name="EnsemblMetazoa"/>
        </authorList>
    </citation>
    <scope>IDENTIFICATION</scope>
    <source>
        <strain evidence="3">PS312</strain>
    </source>
</reference>
<feature type="transmembrane region" description="Helical" evidence="2">
    <location>
        <begin position="97"/>
        <end position="117"/>
    </location>
</feature>
<evidence type="ECO:0000313" key="3">
    <source>
        <dbReference type="EnsemblMetazoa" id="PPA07632.1"/>
    </source>
</evidence>
<protein>
    <submittedName>
        <fullName evidence="3">Uncharacterized protein</fullName>
    </submittedName>
</protein>
<keyword evidence="2" id="KW-0472">Membrane</keyword>
<dbReference type="EnsemblMetazoa" id="PPA07632.1">
    <property type="protein sequence ID" value="PPA07632.1"/>
    <property type="gene ID" value="WBGene00097186"/>
</dbReference>